<dbReference type="RefSeq" id="WP_274924964.1">
    <property type="nucleotide sequence ID" value="NZ_JAKELO010000002.1"/>
</dbReference>
<dbReference type="Pfam" id="PF08386">
    <property type="entry name" value="Abhydrolase_4"/>
    <property type="match status" value="1"/>
</dbReference>
<feature type="domain" description="Peptidase S33 tripeptidyl aminopeptidase-like C-terminal" evidence="2">
    <location>
        <begin position="210"/>
        <end position="270"/>
    </location>
</feature>
<name>A0A9Q4KUI5_9EURY</name>
<dbReference type="EMBL" id="JAKELO010000002">
    <property type="protein sequence ID" value="MDE4908332.1"/>
    <property type="molecule type" value="Genomic_DNA"/>
</dbReference>
<dbReference type="AlphaFoldDB" id="A0A9Q4KUI5"/>
<organism evidence="3 4">
    <name type="scientific">Methanogenium marinum</name>
    <dbReference type="NCBI Taxonomy" id="348610"/>
    <lineage>
        <taxon>Archaea</taxon>
        <taxon>Methanobacteriati</taxon>
        <taxon>Methanobacteriota</taxon>
        <taxon>Stenosarchaea group</taxon>
        <taxon>Methanomicrobia</taxon>
        <taxon>Methanomicrobiales</taxon>
        <taxon>Methanomicrobiaceae</taxon>
        <taxon>Methanogenium</taxon>
    </lineage>
</organism>
<accession>A0A9Q4KUI5</accession>
<dbReference type="Proteomes" id="UP001143747">
    <property type="component" value="Unassembled WGS sequence"/>
</dbReference>
<comment type="caution">
    <text evidence="3">The sequence shown here is derived from an EMBL/GenBank/DDBJ whole genome shotgun (WGS) entry which is preliminary data.</text>
</comment>
<keyword evidence="4" id="KW-1185">Reference proteome</keyword>
<sequence>MDKKILHTIETERLRVTYTESGGGRPLLLITGYGQTAEEWPPEMIRSLSGEFRVICMNNRGVCGTGGGDGSYTVPGCADDAAALMSGLDQGPWYVAGYSMGGMIAQELALRHPGRVGRLALISATCGGAQATPASPKTIALMNAPAESALEMLENTGRYLFPGAWRAAHPDPFSWFPPVTCIPPPEIYTAQQEAIVTWEGTWGRLPGIRIPLLILQGPKDIITPPDNARIISGRVEGSVIIEIKGCGHGICYQEPEKCATILTGFFEEGEEK</sequence>
<dbReference type="SUPFAM" id="SSF53474">
    <property type="entry name" value="alpha/beta-Hydrolases"/>
    <property type="match status" value="1"/>
</dbReference>
<evidence type="ECO:0000313" key="4">
    <source>
        <dbReference type="Proteomes" id="UP001143747"/>
    </source>
</evidence>
<evidence type="ECO:0000259" key="1">
    <source>
        <dbReference type="Pfam" id="PF00561"/>
    </source>
</evidence>
<dbReference type="InterPro" id="IPR000073">
    <property type="entry name" value="AB_hydrolase_1"/>
</dbReference>
<dbReference type="GO" id="GO:0016787">
    <property type="term" value="F:hydrolase activity"/>
    <property type="evidence" value="ECO:0007669"/>
    <property type="project" value="UniProtKB-KW"/>
</dbReference>
<evidence type="ECO:0000259" key="2">
    <source>
        <dbReference type="Pfam" id="PF08386"/>
    </source>
</evidence>
<proteinExistence type="predicted"/>
<dbReference type="InterPro" id="IPR013595">
    <property type="entry name" value="Pept_S33_TAP-like_C"/>
</dbReference>
<evidence type="ECO:0000313" key="3">
    <source>
        <dbReference type="EMBL" id="MDE4908332.1"/>
    </source>
</evidence>
<reference evidence="3" key="1">
    <citation type="submission" date="2022-01" db="EMBL/GenBank/DDBJ databases">
        <title>Draft genome of Methanogenium marinum DSM 15558.</title>
        <authorList>
            <person name="Chen S.-C."/>
            <person name="You Y.-T."/>
        </authorList>
    </citation>
    <scope>NUCLEOTIDE SEQUENCE</scope>
    <source>
        <strain evidence="3">DSM 15558</strain>
    </source>
</reference>
<keyword evidence="3" id="KW-0378">Hydrolase</keyword>
<dbReference type="InterPro" id="IPR050471">
    <property type="entry name" value="AB_hydrolase"/>
</dbReference>
<dbReference type="Pfam" id="PF00561">
    <property type="entry name" value="Abhydrolase_1"/>
    <property type="match status" value="1"/>
</dbReference>
<gene>
    <name evidence="3" type="ORF">L0665_06875</name>
</gene>
<protein>
    <submittedName>
        <fullName evidence="3">Alpha/beta hydrolase</fullName>
    </submittedName>
</protein>
<dbReference type="InterPro" id="IPR029058">
    <property type="entry name" value="AB_hydrolase_fold"/>
</dbReference>
<dbReference type="Gene3D" id="3.40.50.1820">
    <property type="entry name" value="alpha/beta hydrolase"/>
    <property type="match status" value="1"/>
</dbReference>
<feature type="domain" description="AB hydrolase-1" evidence="1">
    <location>
        <begin position="26"/>
        <end position="135"/>
    </location>
</feature>
<dbReference type="PANTHER" id="PTHR43433:SF5">
    <property type="entry name" value="AB HYDROLASE-1 DOMAIN-CONTAINING PROTEIN"/>
    <property type="match status" value="1"/>
</dbReference>
<dbReference type="PRINTS" id="PR00111">
    <property type="entry name" value="ABHYDROLASE"/>
</dbReference>
<dbReference type="PANTHER" id="PTHR43433">
    <property type="entry name" value="HYDROLASE, ALPHA/BETA FOLD FAMILY PROTEIN"/>
    <property type="match status" value="1"/>
</dbReference>